<dbReference type="Bgee" id="ENSLOCG00000004116">
    <property type="expression patterns" value="Expressed in liver and 13 other cell types or tissues"/>
</dbReference>
<dbReference type="Ensembl" id="ENSLOCT00000004941.1">
    <property type="protein sequence ID" value="ENSLOCP00000004933.1"/>
    <property type="gene ID" value="ENSLOCG00000004116.1"/>
</dbReference>
<evidence type="ECO:0000256" key="4">
    <source>
        <dbReference type="ARBA" id="ARBA00022737"/>
    </source>
</evidence>
<evidence type="ECO:0000256" key="5">
    <source>
        <dbReference type="ARBA" id="ARBA00022786"/>
    </source>
</evidence>
<evidence type="ECO:0000256" key="2">
    <source>
        <dbReference type="ARBA" id="ARBA00022553"/>
    </source>
</evidence>
<dbReference type="PANTHER" id="PTHR15354">
    <property type="entry name" value="MUF1"/>
    <property type="match status" value="1"/>
</dbReference>
<proteinExistence type="predicted"/>
<reference evidence="7" key="1">
    <citation type="submission" date="2011-12" db="EMBL/GenBank/DDBJ databases">
        <title>The Draft Genome of Lepisosteus oculatus.</title>
        <authorList>
            <consortium name="The Broad Institute Genome Assembly &amp; Analysis Group"/>
            <consortium name="Computational R&amp;D Group"/>
            <consortium name="and Sequencing Platform"/>
            <person name="Di Palma F."/>
            <person name="Alfoldi J."/>
            <person name="Johnson J."/>
            <person name="Berlin A."/>
            <person name="Gnerre S."/>
            <person name="Jaffe D."/>
            <person name="MacCallum I."/>
            <person name="Young S."/>
            <person name="Walker B.J."/>
            <person name="Lander E.S."/>
            <person name="Lindblad-Toh K."/>
        </authorList>
    </citation>
    <scope>NUCLEOTIDE SEQUENCE [LARGE SCALE GENOMIC DNA]</scope>
</reference>
<dbReference type="InterPro" id="IPR026137">
    <property type="entry name" value="Leu_rpt_41"/>
</dbReference>
<sequence length="625" mass="70044">MENKHEADVAAPLLKICIKAVSKNMRVLEKQVWDIPSSLIEELLPHLNIFYLERIEDVAVRKGLSTASVWFGLWMEVVKIRPPGNKPIKDWRQKFLERLFHMVTFGHFSEEEHPRLRDPRFSLLSLAAKYVRVLILSRSLAQTSRLSSEEFRPVLKTLEATVMQLKLREIRLSLFHNDFSPVLFIIHRLLHHGSVQTLVMSKCSISSPSLWTWILRDLEDERRSDFGPNTSGAGTGLSQEAQGCNQEHKSAARKRRLCVDSEILDPGCTLSSFPSLVSGKGGCPVRRITALVLDVCDEVISRVLSPLLSSWFCLCSLKVTCEWSIEEPSLLEMVEALRLLYQNPACSLSVLSITSVCCRMSVAALLARLLSACPGLEALTLGFYGAEGNSSSSHQPAPIESSLKTLQVEFPVEPVHLQGFVTVLQGAQSLTSLHLKGLRCKTPQLSALLLALPGSNPHLLTLSLEELCLSGCQDEVLHLLNRSALQEVRFTDCRLFERNKEEFLGRFVDTVKAQTSLRSISVSKNRLGNQGLIAFADLFSENSPGRIQHLNVSSNYILPDGLLEFGRLLGRHPPSPHLKLDVRENPLDRDPQKTERAMRQLQALCHVTKDCWNSRTTFADHISVM</sequence>
<dbReference type="AlphaFoldDB" id="W5M974"/>
<keyword evidence="3" id="KW-0433">Leucine-rich repeat</keyword>
<dbReference type="GeneTree" id="ENSGT00390000015908"/>
<keyword evidence="4" id="KW-0677">Repeat</keyword>
<protein>
    <recommendedName>
        <fullName evidence="1">Leucine-rich repeat-containing protein 41</fullName>
    </recommendedName>
</protein>
<evidence type="ECO:0000256" key="3">
    <source>
        <dbReference type="ARBA" id="ARBA00022614"/>
    </source>
</evidence>
<keyword evidence="7" id="KW-1185">Reference proteome</keyword>
<evidence type="ECO:0000313" key="6">
    <source>
        <dbReference type="Ensembl" id="ENSLOCP00000004933.1"/>
    </source>
</evidence>
<gene>
    <name evidence="6" type="primary">LRRC41</name>
</gene>
<dbReference type="EMBL" id="AHAT01018265">
    <property type="status" value="NOT_ANNOTATED_CDS"/>
    <property type="molecule type" value="Genomic_DNA"/>
</dbReference>
<evidence type="ECO:0000256" key="1">
    <source>
        <dbReference type="ARBA" id="ARBA00014201"/>
    </source>
</evidence>
<evidence type="ECO:0000313" key="7">
    <source>
        <dbReference type="Proteomes" id="UP000018468"/>
    </source>
</evidence>
<dbReference type="SUPFAM" id="SSF52047">
    <property type="entry name" value="RNI-like"/>
    <property type="match status" value="1"/>
</dbReference>
<reference evidence="6" key="2">
    <citation type="submission" date="2025-08" db="UniProtKB">
        <authorList>
            <consortium name="Ensembl"/>
        </authorList>
    </citation>
    <scope>IDENTIFICATION</scope>
</reference>
<dbReference type="PANTHER" id="PTHR15354:SF1">
    <property type="entry name" value="LEUCINE-RICH REPEAT-CONTAINING PROTEIN 41"/>
    <property type="match status" value="1"/>
</dbReference>
<dbReference type="InterPro" id="IPR001611">
    <property type="entry name" value="Leu-rich_rpt"/>
</dbReference>
<dbReference type="InterPro" id="IPR032675">
    <property type="entry name" value="LRR_dom_sf"/>
</dbReference>
<keyword evidence="5" id="KW-0833">Ubl conjugation pathway</keyword>
<accession>W5M974</accession>
<name>W5M974_LEPOC</name>
<dbReference type="Proteomes" id="UP000018468">
    <property type="component" value="Linkage group LG10"/>
</dbReference>
<reference evidence="6" key="3">
    <citation type="submission" date="2025-09" db="UniProtKB">
        <authorList>
            <consortium name="Ensembl"/>
        </authorList>
    </citation>
    <scope>IDENTIFICATION</scope>
</reference>
<organism evidence="6 7">
    <name type="scientific">Lepisosteus oculatus</name>
    <name type="common">Spotted gar</name>
    <dbReference type="NCBI Taxonomy" id="7918"/>
    <lineage>
        <taxon>Eukaryota</taxon>
        <taxon>Metazoa</taxon>
        <taxon>Chordata</taxon>
        <taxon>Craniata</taxon>
        <taxon>Vertebrata</taxon>
        <taxon>Euteleostomi</taxon>
        <taxon>Actinopterygii</taxon>
        <taxon>Neopterygii</taxon>
        <taxon>Holostei</taxon>
        <taxon>Semionotiformes</taxon>
        <taxon>Lepisosteidae</taxon>
        <taxon>Lepisosteus</taxon>
    </lineage>
</organism>
<dbReference type="HOGENOM" id="CLU_461480_0_0_1"/>
<dbReference type="Pfam" id="PF13516">
    <property type="entry name" value="LRR_6"/>
    <property type="match status" value="1"/>
</dbReference>
<keyword evidence="2" id="KW-0597">Phosphoprotein</keyword>
<dbReference type="Gene3D" id="3.80.10.10">
    <property type="entry name" value="Ribonuclease Inhibitor"/>
    <property type="match status" value="1"/>
</dbReference>